<protein>
    <recommendedName>
        <fullName evidence="3">DUF505 domain-containing protein</fullName>
    </recommendedName>
</protein>
<dbReference type="RefSeq" id="WP_121170332.1">
    <property type="nucleotide sequence ID" value="NZ_RBIE01000001.1"/>
</dbReference>
<comment type="caution">
    <text evidence="1">The sequence shown here is derived from an EMBL/GenBank/DDBJ whole genome shotgun (WGS) entry which is preliminary data.</text>
</comment>
<proteinExistence type="predicted"/>
<dbReference type="Proteomes" id="UP000280881">
    <property type="component" value="Unassembled WGS sequence"/>
</dbReference>
<sequence length="647" mass="74692">MVIRKEHALALLRVREEEKNKAPTCQLFIKSEEPPYLELERMNLLRYVRPLEYSLTYWGRVLANILDEMVEKGLIPHPSKWDDDFRWLGSEVLMMIETAIENNDIPGPLTEEQLEKRGFIEERKVEKKGTFKAVNQYAKDVYEVFKNAHPRLIIDRELCQYIKDMPAGPAESSMLPAGGRFPILMGAMRLLAFSVPTSDVYALTPLGREIKAACETIAPTLETVISEDIMDSLERAVYEGFDSVTEEEKEVLFELALIDDEGNPLPAGEHLLEAYRIWKERSFRPVKSINVEILDAELLRGIEEVWKHHEQDPSTLPTVDELVHYLFYKPLKEYKHLIEYYGRRLYQDLGYQKKEEIRKKFSEVKTVEELFKSFYEKGNEWYKKMYDIVQESLYTLESFNLIRSENYEGKKVHYLTDYGKKVFEDMKTRGFREIPAVAVKAITITNKEFAAPNVDWYNKGVQSYLIGGGEATEAGKMYAQMAYEIRRLPHITRFELQVLHKIPEKGFFVKDVYDAFDETWKEEVEYALNKLEARGYIDILQNEAIILTEAGKLIKKALSGTPEGLANPITPLAVRVLEALRKVGTLYVKEKKVRVLPKNVKEAIKLSGLDPDTFEEEMVILRASNLVGKSSINEAGLLILEALEKLN</sequence>
<reference evidence="1 2" key="1">
    <citation type="submission" date="2018-10" db="EMBL/GenBank/DDBJ databases">
        <title>Genomic Encyclopedia of Type Strains, Phase IV (KMG-IV): sequencing the most valuable type-strain genomes for metagenomic binning, comparative biology and taxonomic classification.</title>
        <authorList>
            <person name="Goeker M."/>
        </authorList>
    </citation>
    <scope>NUCLEOTIDE SEQUENCE [LARGE SCALE GENOMIC DNA]</scope>
    <source>
        <strain evidence="1 2">DSM 15521</strain>
    </source>
</reference>
<evidence type="ECO:0000313" key="1">
    <source>
        <dbReference type="EMBL" id="RKQ63973.1"/>
    </source>
</evidence>
<organism evidence="1 2">
    <name type="scientific">Thermovibrio guaymasensis</name>
    <dbReference type="NCBI Taxonomy" id="240167"/>
    <lineage>
        <taxon>Bacteria</taxon>
        <taxon>Pseudomonadati</taxon>
        <taxon>Aquificota</taxon>
        <taxon>Aquificia</taxon>
        <taxon>Desulfurobacteriales</taxon>
        <taxon>Desulfurobacteriaceae</taxon>
        <taxon>Thermovibrio</taxon>
    </lineage>
</organism>
<dbReference type="EMBL" id="RBIE01000001">
    <property type="protein sequence ID" value="RKQ63973.1"/>
    <property type="molecule type" value="Genomic_DNA"/>
</dbReference>
<gene>
    <name evidence="1" type="ORF">C7457_0862</name>
</gene>
<dbReference type="OrthoDB" id="141930at2"/>
<name>A0A420W9G2_9BACT</name>
<dbReference type="AlphaFoldDB" id="A0A420W9G2"/>
<dbReference type="Pfam" id="PF04458">
    <property type="entry name" value="DUF505"/>
    <property type="match status" value="1"/>
</dbReference>
<dbReference type="InterPro" id="IPR007548">
    <property type="entry name" value="DUF505"/>
</dbReference>
<accession>A0A420W9G2</accession>
<evidence type="ECO:0000313" key="2">
    <source>
        <dbReference type="Proteomes" id="UP000280881"/>
    </source>
</evidence>
<evidence type="ECO:0008006" key="3">
    <source>
        <dbReference type="Google" id="ProtNLM"/>
    </source>
</evidence>
<keyword evidence="2" id="KW-1185">Reference proteome</keyword>